<evidence type="ECO:0000256" key="1">
    <source>
        <dbReference type="SAM" id="Phobius"/>
    </source>
</evidence>
<keyword evidence="1" id="KW-0812">Transmembrane</keyword>
<evidence type="ECO:0000313" key="3">
    <source>
        <dbReference type="Proteomes" id="UP000182544"/>
    </source>
</evidence>
<reference evidence="2 3" key="1">
    <citation type="submission" date="2016-10" db="EMBL/GenBank/DDBJ databases">
        <authorList>
            <person name="de Groot N.N."/>
        </authorList>
    </citation>
    <scope>NUCLEOTIDE SEQUENCE [LARGE SCALE GENOMIC DNA]</scope>
    <source>
        <strain evidence="2 3">DSM 18180</strain>
    </source>
</reference>
<sequence length="303" mass="35108">MSRLKLFRVLLLAVFLVVGIWYFFIKDYNYKVTFSISQSPGIIYNSLIQWNNGEIPNNKVVTTLNQTPFNEVNQNLFLGDSVLKINWSLKKKNDSTTIVTAKFKDEKNSFKQNLQVPFYNNVFVNQSISAVKNFSKTLIQNKKNYKLSGVTHAKIPPQNYAYITLQSSLNDKASVMVRNIPTIMNYIKDNNIQLAGNPFVEITNWNVEKDSIKFNFCFPIEKRESYPETYQVLFKQTKEKEALKVVFNGNYKISHMAWYQIIDYAKTNNINTDNLPVEFFLNDPHAGGNDLEWLAEIYVGIID</sequence>
<dbReference type="Proteomes" id="UP000182544">
    <property type="component" value="Unassembled WGS sequence"/>
</dbReference>
<feature type="transmembrane region" description="Helical" evidence="1">
    <location>
        <begin position="6"/>
        <end position="25"/>
    </location>
</feature>
<keyword evidence="3" id="KW-1185">Reference proteome</keyword>
<dbReference type="STRING" id="369401.SAMN05428642_102959"/>
<keyword evidence="1" id="KW-1133">Transmembrane helix</keyword>
<protein>
    <submittedName>
        <fullName evidence="2">Effector-binding domain-containing protein</fullName>
    </submittedName>
</protein>
<keyword evidence="1" id="KW-0472">Membrane</keyword>
<dbReference type="SUPFAM" id="SSF55136">
    <property type="entry name" value="Probable bacterial effector-binding domain"/>
    <property type="match status" value="1"/>
</dbReference>
<gene>
    <name evidence="2" type="ORF">SAMN05428642_102959</name>
</gene>
<dbReference type="RefSeq" id="WP_072402183.1">
    <property type="nucleotide sequence ID" value="NZ_FPKV01000002.1"/>
</dbReference>
<dbReference type="InterPro" id="IPR011256">
    <property type="entry name" value="Reg_factor_effector_dom_sf"/>
</dbReference>
<organism evidence="2 3">
    <name type="scientific">Flaviramulus basaltis</name>
    <dbReference type="NCBI Taxonomy" id="369401"/>
    <lineage>
        <taxon>Bacteria</taxon>
        <taxon>Pseudomonadati</taxon>
        <taxon>Bacteroidota</taxon>
        <taxon>Flavobacteriia</taxon>
        <taxon>Flavobacteriales</taxon>
        <taxon>Flavobacteriaceae</taxon>
        <taxon>Flaviramulus</taxon>
    </lineage>
</organism>
<evidence type="ECO:0000313" key="2">
    <source>
        <dbReference type="EMBL" id="SFZ92758.1"/>
    </source>
</evidence>
<accession>A0A1K2IKC7</accession>
<dbReference type="Gene3D" id="3.20.80.10">
    <property type="entry name" value="Regulatory factor, effector binding domain"/>
    <property type="match status" value="1"/>
</dbReference>
<dbReference type="AlphaFoldDB" id="A0A1K2IKC7"/>
<dbReference type="EMBL" id="FPKV01000002">
    <property type="protein sequence ID" value="SFZ92758.1"/>
    <property type="molecule type" value="Genomic_DNA"/>
</dbReference>
<name>A0A1K2IKC7_9FLAO</name>
<dbReference type="OrthoDB" id="1421367at2"/>
<proteinExistence type="predicted"/>